<dbReference type="OrthoDB" id="8356779at2"/>
<comment type="caution">
    <text evidence="2">The sequence shown here is derived from an EMBL/GenBank/DDBJ whole genome shotgun (WGS) entry which is preliminary data.</text>
</comment>
<keyword evidence="3" id="KW-1185">Reference proteome</keyword>
<dbReference type="EMBL" id="MKIN01000027">
    <property type="protein sequence ID" value="OLP47724.1"/>
    <property type="molecule type" value="Genomic_DNA"/>
</dbReference>
<sequence>MRLKTLGICFAISLVAGCAGTTDPIKIAAQQKEGSAQIAARKQQKGSLLLVRIIESTLFGTVHCGGLITLRKLNAGRPDETERPFNFSDAVPYNPPNRNKLYISNIFPASPKDYAREFVPIAPGRYAITHVACSTGEIELEAGDDKRGIFGGEPTHISALGGESTITIGENQIVDAGYIELSGMRGDAARVTATEATPAERDLMKRVIPEVYPSITFTKFGS</sequence>
<evidence type="ECO:0000313" key="2">
    <source>
        <dbReference type="EMBL" id="OLP47724.1"/>
    </source>
</evidence>
<dbReference type="RefSeq" id="WP_075616900.1">
    <property type="nucleotide sequence ID" value="NZ_JACIED010000002.1"/>
</dbReference>
<protein>
    <recommendedName>
        <fullName evidence="5">Lipoprotein</fullName>
    </recommendedName>
</protein>
<organism evidence="2 3">
    <name type="scientific">Allorhizobium taibaishanense</name>
    <dbReference type="NCBI Taxonomy" id="887144"/>
    <lineage>
        <taxon>Bacteria</taxon>
        <taxon>Pseudomonadati</taxon>
        <taxon>Pseudomonadota</taxon>
        <taxon>Alphaproteobacteria</taxon>
        <taxon>Hyphomicrobiales</taxon>
        <taxon>Rhizobiaceae</taxon>
        <taxon>Rhizobium/Agrobacterium group</taxon>
        <taxon>Allorhizobium</taxon>
    </lineage>
</organism>
<proteinExistence type="predicted"/>
<dbReference type="AlphaFoldDB" id="A0A1Q8ZZH3"/>
<evidence type="ECO:0000313" key="1">
    <source>
        <dbReference type="EMBL" id="MBB4007284.1"/>
    </source>
</evidence>
<dbReference type="PROSITE" id="PS51257">
    <property type="entry name" value="PROKAR_LIPOPROTEIN"/>
    <property type="match status" value="1"/>
</dbReference>
<evidence type="ECO:0000313" key="3">
    <source>
        <dbReference type="Proteomes" id="UP000185598"/>
    </source>
</evidence>
<evidence type="ECO:0008006" key="5">
    <source>
        <dbReference type="Google" id="ProtNLM"/>
    </source>
</evidence>
<reference evidence="2 3" key="1">
    <citation type="submission" date="2016-09" db="EMBL/GenBank/DDBJ databases">
        <title>Rhizobium oryziradicis sp. nov., isolated from the root of rice.</title>
        <authorList>
            <person name="Zhao J."/>
            <person name="Zhang X."/>
        </authorList>
    </citation>
    <scope>NUCLEOTIDE SEQUENCE [LARGE SCALE GENOMIC DNA]</scope>
    <source>
        <strain evidence="2 3">14971</strain>
    </source>
</reference>
<evidence type="ECO:0000313" key="4">
    <source>
        <dbReference type="Proteomes" id="UP000544107"/>
    </source>
</evidence>
<reference evidence="1 4" key="2">
    <citation type="submission" date="2020-08" db="EMBL/GenBank/DDBJ databases">
        <title>Genomic Encyclopedia of Type Strains, Phase IV (KMG-IV): sequencing the most valuable type-strain genomes for metagenomic binning, comparative biology and taxonomic classification.</title>
        <authorList>
            <person name="Goeker M."/>
        </authorList>
    </citation>
    <scope>NUCLEOTIDE SEQUENCE [LARGE SCALE GENOMIC DNA]</scope>
    <source>
        <strain evidence="1 4">DSM 100021</strain>
    </source>
</reference>
<accession>A0A1Q8ZZH3</accession>
<gene>
    <name evidence="2" type="ORF">BJF91_04930</name>
    <name evidence="1" type="ORF">GGQ71_001547</name>
</gene>
<name>A0A1Q8ZZH3_9HYPH</name>
<dbReference type="EMBL" id="JACIED010000002">
    <property type="protein sequence ID" value="MBB4007284.1"/>
    <property type="molecule type" value="Genomic_DNA"/>
</dbReference>
<dbReference type="Proteomes" id="UP000185598">
    <property type="component" value="Unassembled WGS sequence"/>
</dbReference>
<dbReference type="Proteomes" id="UP000544107">
    <property type="component" value="Unassembled WGS sequence"/>
</dbReference>